<feature type="domain" description="HD" evidence="2">
    <location>
        <begin position="76"/>
        <end position="176"/>
    </location>
</feature>
<reference evidence="4" key="1">
    <citation type="journal article" date="2019" name="Int. J. Syst. Evol. Microbiol.">
        <title>The Global Catalogue of Microorganisms (GCM) 10K type strain sequencing project: providing services to taxonomists for standard genome sequencing and annotation.</title>
        <authorList>
            <consortium name="The Broad Institute Genomics Platform"/>
            <consortium name="The Broad Institute Genome Sequencing Center for Infectious Disease"/>
            <person name="Wu L."/>
            <person name="Ma J."/>
        </authorList>
    </citation>
    <scope>NUCLEOTIDE SEQUENCE [LARGE SCALE GENOMIC DNA]</scope>
    <source>
        <strain evidence="4">NBRC 110107</strain>
    </source>
</reference>
<sequence length="247" mass="26013">MSHAIIGRGGMKTLVLAIAASALLLTAASAPAAQEAPVVAAAPTATPAGVPLDSAWRRAVYEQANTHLRHPSWGVRHSERNYVLGMALAGAEGLTVDADVLFAAAFLHDWGGIAPFAVAGTDHAVRSVELAEPFLTEAGFPMEKFPAVRAAILGHMYDKEPEGAEAVVLHDADALDFLGALGAARLLAATGDRPDYDQALGRIERFAVDIPPRLKTAAARNLATQRIAVMTDFLAEVRRETPEGARP</sequence>
<dbReference type="RefSeq" id="WP_284221326.1">
    <property type="nucleotide sequence ID" value="NZ_BSOY01000010.1"/>
</dbReference>
<dbReference type="InterPro" id="IPR006674">
    <property type="entry name" value="HD_domain"/>
</dbReference>
<keyword evidence="1" id="KW-0732">Signal</keyword>
<feature type="chain" id="PRO_5047206282" evidence="1">
    <location>
        <begin position="33"/>
        <end position="247"/>
    </location>
</feature>
<protein>
    <submittedName>
        <fullName evidence="3">Phosphohydrolase</fullName>
    </submittedName>
</protein>
<proteinExistence type="predicted"/>
<keyword evidence="4" id="KW-1185">Reference proteome</keyword>
<evidence type="ECO:0000259" key="2">
    <source>
        <dbReference type="Pfam" id="PF01966"/>
    </source>
</evidence>
<accession>A0ABQ6BJU9</accession>
<name>A0ABQ6BJU9_9CAUL</name>
<dbReference type="CDD" id="cd00077">
    <property type="entry name" value="HDc"/>
    <property type="match status" value="1"/>
</dbReference>
<dbReference type="Pfam" id="PF01966">
    <property type="entry name" value="HD"/>
    <property type="match status" value="1"/>
</dbReference>
<dbReference type="PANTHER" id="PTHR33594">
    <property type="entry name" value="SUPERFAMILY HYDROLASE, PUTATIVE (AFU_ORTHOLOGUE AFUA_1G03035)-RELATED"/>
    <property type="match status" value="1"/>
</dbReference>
<dbReference type="PANTHER" id="PTHR33594:SF1">
    <property type="entry name" value="HD_PDEASE DOMAIN-CONTAINING PROTEIN"/>
    <property type="match status" value="1"/>
</dbReference>
<dbReference type="EMBL" id="BSOY01000010">
    <property type="protein sequence ID" value="GLS00761.1"/>
    <property type="molecule type" value="Genomic_DNA"/>
</dbReference>
<dbReference type="Gene3D" id="1.10.3210.10">
    <property type="entry name" value="Hypothetical protein af1432"/>
    <property type="match status" value="1"/>
</dbReference>
<dbReference type="Proteomes" id="UP001156921">
    <property type="component" value="Unassembled WGS sequence"/>
</dbReference>
<dbReference type="InterPro" id="IPR003607">
    <property type="entry name" value="HD/PDEase_dom"/>
</dbReference>
<dbReference type="SUPFAM" id="SSF109604">
    <property type="entry name" value="HD-domain/PDEase-like"/>
    <property type="match status" value="1"/>
</dbReference>
<comment type="caution">
    <text evidence="3">The sequence shown here is derived from an EMBL/GenBank/DDBJ whole genome shotgun (WGS) entry which is preliminary data.</text>
</comment>
<feature type="signal peptide" evidence="1">
    <location>
        <begin position="1"/>
        <end position="32"/>
    </location>
</feature>
<evidence type="ECO:0000313" key="3">
    <source>
        <dbReference type="EMBL" id="GLS00761.1"/>
    </source>
</evidence>
<gene>
    <name evidence="3" type="ORF">GCM10007859_07690</name>
</gene>
<evidence type="ECO:0000313" key="4">
    <source>
        <dbReference type="Proteomes" id="UP001156921"/>
    </source>
</evidence>
<evidence type="ECO:0000256" key="1">
    <source>
        <dbReference type="SAM" id="SignalP"/>
    </source>
</evidence>
<organism evidence="3 4">
    <name type="scientific">Brevundimonas denitrificans</name>
    <dbReference type="NCBI Taxonomy" id="1443434"/>
    <lineage>
        <taxon>Bacteria</taxon>
        <taxon>Pseudomonadati</taxon>
        <taxon>Pseudomonadota</taxon>
        <taxon>Alphaproteobacteria</taxon>
        <taxon>Caulobacterales</taxon>
        <taxon>Caulobacteraceae</taxon>
        <taxon>Brevundimonas</taxon>
    </lineage>
</organism>